<feature type="compositionally biased region" description="Basic and acidic residues" evidence="1">
    <location>
        <begin position="1"/>
        <end position="14"/>
    </location>
</feature>
<dbReference type="AlphaFoldDB" id="A0A418KJF8"/>
<dbReference type="Proteomes" id="UP000284057">
    <property type="component" value="Unassembled WGS sequence"/>
</dbReference>
<organism evidence="2 3">
    <name type="scientific">Jiangella rhizosphaerae</name>
    <dbReference type="NCBI Taxonomy" id="2293569"/>
    <lineage>
        <taxon>Bacteria</taxon>
        <taxon>Bacillati</taxon>
        <taxon>Actinomycetota</taxon>
        <taxon>Actinomycetes</taxon>
        <taxon>Jiangellales</taxon>
        <taxon>Jiangellaceae</taxon>
        <taxon>Jiangella</taxon>
    </lineage>
</organism>
<feature type="region of interest" description="Disordered" evidence="1">
    <location>
        <begin position="35"/>
        <end position="62"/>
    </location>
</feature>
<gene>
    <name evidence="2" type="ORF">DY240_24535</name>
</gene>
<evidence type="ECO:0000256" key="1">
    <source>
        <dbReference type="SAM" id="MobiDB-lite"/>
    </source>
</evidence>
<sequence>MTQAFRREVLRGGHPDTGGDAQAFRRLVAARDALLTPSPIGPSAPPPRPQAPRPAGPTRTAP</sequence>
<feature type="compositionally biased region" description="Pro residues" evidence="1">
    <location>
        <begin position="39"/>
        <end position="55"/>
    </location>
</feature>
<name>A0A418KJF8_9ACTN</name>
<accession>A0A418KJF8</accession>
<proteinExistence type="predicted"/>
<protein>
    <submittedName>
        <fullName evidence="2">TIGR02266 family protein</fullName>
    </submittedName>
</protein>
<feature type="non-terminal residue" evidence="2">
    <location>
        <position position="62"/>
    </location>
</feature>
<comment type="caution">
    <text evidence="2">The sequence shown here is derived from an EMBL/GenBank/DDBJ whole genome shotgun (WGS) entry which is preliminary data.</text>
</comment>
<reference evidence="2 3" key="1">
    <citation type="submission" date="2018-09" db="EMBL/GenBank/DDBJ databases">
        <title>Isolation, diversity and antifungal activity of actinobacteria from wheat.</title>
        <authorList>
            <person name="Han C."/>
        </authorList>
    </citation>
    <scope>NUCLEOTIDE SEQUENCE [LARGE SCALE GENOMIC DNA]</scope>
    <source>
        <strain evidence="2 3">NEAU-YY265</strain>
    </source>
</reference>
<keyword evidence="3" id="KW-1185">Reference proteome</keyword>
<evidence type="ECO:0000313" key="3">
    <source>
        <dbReference type="Proteomes" id="UP000284057"/>
    </source>
</evidence>
<evidence type="ECO:0000313" key="2">
    <source>
        <dbReference type="EMBL" id="RIQ14498.1"/>
    </source>
</evidence>
<dbReference type="EMBL" id="QUAL01000342">
    <property type="protein sequence ID" value="RIQ14498.1"/>
    <property type="molecule type" value="Genomic_DNA"/>
</dbReference>
<feature type="region of interest" description="Disordered" evidence="1">
    <location>
        <begin position="1"/>
        <end position="20"/>
    </location>
</feature>